<evidence type="ECO:0000256" key="1">
    <source>
        <dbReference type="SAM" id="MobiDB-lite"/>
    </source>
</evidence>
<evidence type="ECO:0000313" key="3">
    <source>
        <dbReference type="Proteomes" id="UP000075714"/>
    </source>
</evidence>
<feature type="region of interest" description="Disordered" evidence="1">
    <location>
        <begin position="146"/>
        <end position="167"/>
    </location>
</feature>
<feature type="region of interest" description="Disordered" evidence="1">
    <location>
        <begin position="284"/>
        <end position="340"/>
    </location>
</feature>
<proteinExistence type="predicted"/>
<dbReference type="EMBL" id="LSYV01000002">
    <property type="protein sequence ID" value="KXZ56376.1"/>
    <property type="molecule type" value="Genomic_DNA"/>
</dbReference>
<dbReference type="Proteomes" id="UP000075714">
    <property type="component" value="Unassembled WGS sequence"/>
</dbReference>
<evidence type="ECO:0000313" key="2">
    <source>
        <dbReference type="EMBL" id="KXZ56376.1"/>
    </source>
</evidence>
<sequence>MARSGAINLHEAASRLESQGLRVDFTHPSKAQARSPLTTRSISDPFLVVTSDAAEDGVDAVVVVDTTLREHLAVAPSTPSYRITLASDVPEVFVGTPARLFQLVTSMATAIQLNFGSQGIEIPPWRRKSALLSRWSVLGPMRSAQAQAQAAAGQPAQAHGTADLQAKEQAKEEALAQAYATAARQVFRPGAGLGPAQQTGAGPEPLATLVAADECGAANVWLQVELPRAQGAGDGPLAAAAAAADAGVALRMRQSVRDGQVHGGCAAFAAHPAKVVKGFQLGESAAGQRDAQQKERVSSAGRERRPGALASLCRAEAGGSSANSEEAMAMGASPLSVFRD</sequence>
<dbReference type="InterPro" id="IPR006502">
    <property type="entry name" value="PDDEXK-like"/>
</dbReference>
<feature type="compositionally biased region" description="Basic and acidic residues" evidence="1">
    <location>
        <begin position="291"/>
        <end position="306"/>
    </location>
</feature>
<dbReference type="Pfam" id="PF04720">
    <property type="entry name" value="PDDEXK_6"/>
    <property type="match status" value="1"/>
</dbReference>
<reference evidence="3" key="1">
    <citation type="journal article" date="2016" name="Nat. Commun.">
        <title>The Gonium pectorale genome demonstrates co-option of cell cycle regulation during the evolution of multicellularity.</title>
        <authorList>
            <person name="Hanschen E.R."/>
            <person name="Marriage T.N."/>
            <person name="Ferris P.J."/>
            <person name="Hamaji T."/>
            <person name="Toyoda A."/>
            <person name="Fujiyama A."/>
            <person name="Neme R."/>
            <person name="Noguchi H."/>
            <person name="Minakuchi Y."/>
            <person name="Suzuki M."/>
            <person name="Kawai-Toyooka H."/>
            <person name="Smith D.R."/>
            <person name="Sparks H."/>
            <person name="Anderson J."/>
            <person name="Bakaric R."/>
            <person name="Luria V."/>
            <person name="Karger A."/>
            <person name="Kirschner M.W."/>
            <person name="Durand P.M."/>
            <person name="Michod R.E."/>
            <person name="Nozaki H."/>
            <person name="Olson B.J."/>
        </authorList>
    </citation>
    <scope>NUCLEOTIDE SEQUENCE [LARGE SCALE GENOMIC DNA]</scope>
    <source>
        <strain evidence="3">NIES-2863</strain>
    </source>
</reference>
<dbReference type="OrthoDB" id="534871at2759"/>
<accession>A0A150H2H8</accession>
<protein>
    <submittedName>
        <fullName evidence="2">Uncharacterized protein</fullName>
    </submittedName>
</protein>
<organism evidence="2 3">
    <name type="scientific">Gonium pectorale</name>
    <name type="common">Green alga</name>
    <dbReference type="NCBI Taxonomy" id="33097"/>
    <lineage>
        <taxon>Eukaryota</taxon>
        <taxon>Viridiplantae</taxon>
        <taxon>Chlorophyta</taxon>
        <taxon>core chlorophytes</taxon>
        <taxon>Chlorophyceae</taxon>
        <taxon>CS clade</taxon>
        <taxon>Chlamydomonadales</taxon>
        <taxon>Volvocaceae</taxon>
        <taxon>Gonium</taxon>
    </lineage>
</organism>
<dbReference type="PANTHER" id="PTHR31579">
    <property type="entry name" value="OS03G0796600 PROTEIN"/>
    <property type="match status" value="1"/>
</dbReference>
<feature type="compositionally biased region" description="Low complexity" evidence="1">
    <location>
        <begin position="146"/>
        <end position="164"/>
    </location>
</feature>
<keyword evidence="3" id="KW-1185">Reference proteome</keyword>
<gene>
    <name evidence="2" type="ORF">GPECTOR_1g333</name>
</gene>
<name>A0A150H2H8_GONPE</name>
<dbReference type="PANTHER" id="PTHR31579:SF1">
    <property type="entry name" value="OS03G0796600 PROTEIN"/>
    <property type="match status" value="1"/>
</dbReference>
<dbReference type="AlphaFoldDB" id="A0A150H2H8"/>
<comment type="caution">
    <text evidence="2">The sequence shown here is derived from an EMBL/GenBank/DDBJ whole genome shotgun (WGS) entry which is preliminary data.</text>
</comment>